<gene>
    <name evidence="2" type="ORF">GCM10022404_09250</name>
</gene>
<protein>
    <submittedName>
        <fullName evidence="2">Uncharacterized protein</fullName>
    </submittedName>
</protein>
<proteinExistence type="predicted"/>
<comment type="caution">
    <text evidence="2">The sequence shown here is derived from an EMBL/GenBank/DDBJ whole genome shotgun (WGS) entry which is preliminary data.</text>
</comment>
<evidence type="ECO:0000313" key="3">
    <source>
        <dbReference type="Proteomes" id="UP001399917"/>
    </source>
</evidence>
<feature type="compositionally biased region" description="Basic and acidic residues" evidence="1">
    <location>
        <begin position="63"/>
        <end position="72"/>
    </location>
</feature>
<sequence length="89" mass="9795">MPLNIENIPAFPVPQFKARTPPQSNILCPTSGDIARVHVAKPLDPPLCRAPNRGAMVPRKSRPSCDGEKWEYGESDPIRGSMPEPPPRL</sequence>
<accession>A0ABP7JZE6</accession>
<evidence type="ECO:0000313" key="2">
    <source>
        <dbReference type="EMBL" id="GAA3860538.1"/>
    </source>
</evidence>
<dbReference type="EMBL" id="BAABDF010000003">
    <property type="protein sequence ID" value="GAA3860538.1"/>
    <property type="molecule type" value="Genomic_DNA"/>
</dbReference>
<reference evidence="3" key="1">
    <citation type="journal article" date="2019" name="Int. J. Syst. Evol. Microbiol.">
        <title>The Global Catalogue of Microorganisms (GCM) 10K type strain sequencing project: providing services to taxonomists for standard genome sequencing and annotation.</title>
        <authorList>
            <consortium name="The Broad Institute Genomics Platform"/>
            <consortium name="The Broad Institute Genome Sequencing Center for Infectious Disease"/>
            <person name="Wu L."/>
            <person name="Ma J."/>
        </authorList>
    </citation>
    <scope>NUCLEOTIDE SEQUENCE [LARGE SCALE GENOMIC DNA]</scope>
    <source>
        <strain evidence="3">JCM 17190</strain>
    </source>
</reference>
<organism evidence="2 3">
    <name type="scientific">Celeribacter arenosi</name>
    <dbReference type="NCBI Taxonomy" id="792649"/>
    <lineage>
        <taxon>Bacteria</taxon>
        <taxon>Pseudomonadati</taxon>
        <taxon>Pseudomonadota</taxon>
        <taxon>Alphaproteobacteria</taxon>
        <taxon>Rhodobacterales</taxon>
        <taxon>Roseobacteraceae</taxon>
        <taxon>Celeribacter</taxon>
    </lineage>
</organism>
<dbReference type="Proteomes" id="UP001399917">
    <property type="component" value="Unassembled WGS sequence"/>
</dbReference>
<keyword evidence="3" id="KW-1185">Reference proteome</keyword>
<feature type="region of interest" description="Disordered" evidence="1">
    <location>
        <begin position="51"/>
        <end position="89"/>
    </location>
</feature>
<evidence type="ECO:0000256" key="1">
    <source>
        <dbReference type="SAM" id="MobiDB-lite"/>
    </source>
</evidence>
<name>A0ABP7JZE6_9RHOB</name>